<feature type="compositionally biased region" description="Basic and acidic residues" evidence="9">
    <location>
        <begin position="532"/>
        <end position="561"/>
    </location>
</feature>
<dbReference type="PANTHER" id="PTHR12896:SF1">
    <property type="entry name" value="ELONGATOR COMPLEX PROTEIN 4"/>
    <property type="match status" value="1"/>
</dbReference>
<dbReference type="EMBL" id="SDIL01000018">
    <property type="protein sequence ID" value="RXK40459.1"/>
    <property type="molecule type" value="Genomic_DNA"/>
</dbReference>
<evidence type="ECO:0000256" key="9">
    <source>
        <dbReference type="SAM" id="MobiDB-lite"/>
    </source>
</evidence>
<feature type="compositionally biased region" description="Basic and acidic residues" evidence="9">
    <location>
        <begin position="130"/>
        <end position="166"/>
    </location>
</feature>
<evidence type="ECO:0000313" key="11">
    <source>
        <dbReference type="Proteomes" id="UP000289152"/>
    </source>
</evidence>
<accession>A0A4Q1BR78</accession>
<keyword evidence="11" id="KW-1185">Reference proteome</keyword>
<protein>
    <recommendedName>
        <fullName evidence="5">Elongator complex protein 4</fullName>
    </recommendedName>
</protein>
<dbReference type="GO" id="GO:0002098">
    <property type="term" value="P:tRNA wobble uridine modification"/>
    <property type="evidence" value="ECO:0007669"/>
    <property type="project" value="InterPro"/>
</dbReference>
<dbReference type="GO" id="GO:0005737">
    <property type="term" value="C:cytoplasm"/>
    <property type="evidence" value="ECO:0007669"/>
    <property type="project" value="UniProtKB-SubCell"/>
</dbReference>
<comment type="pathway">
    <text evidence="3">tRNA modification; 5-methoxycarbonylmethyl-2-thiouridine-tRNA biosynthesis.</text>
</comment>
<evidence type="ECO:0000313" key="10">
    <source>
        <dbReference type="EMBL" id="RXK40459.1"/>
    </source>
</evidence>
<evidence type="ECO:0000256" key="7">
    <source>
        <dbReference type="ARBA" id="ARBA00022694"/>
    </source>
</evidence>
<organism evidence="10 11">
    <name type="scientific">Tremella mesenterica</name>
    <name type="common">Jelly fungus</name>
    <dbReference type="NCBI Taxonomy" id="5217"/>
    <lineage>
        <taxon>Eukaryota</taxon>
        <taxon>Fungi</taxon>
        <taxon>Dikarya</taxon>
        <taxon>Basidiomycota</taxon>
        <taxon>Agaricomycotina</taxon>
        <taxon>Tremellomycetes</taxon>
        <taxon>Tremellales</taxon>
        <taxon>Tremellaceae</taxon>
        <taxon>Tremella</taxon>
    </lineage>
</organism>
<dbReference type="Pfam" id="PF05625">
    <property type="entry name" value="PAXNEB"/>
    <property type="match status" value="1"/>
</dbReference>
<feature type="region of interest" description="Disordered" evidence="9">
    <location>
        <begin position="107"/>
        <end position="184"/>
    </location>
</feature>
<evidence type="ECO:0000256" key="6">
    <source>
        <dbReference type="ARBA" id="ARBA00022490"/>
    </source>
</evidence>
<reference evidence="10 11" key="1">
    <citation type="submission" date="2016-06" db="EMBL/GenBank/DDBJ databases">
        <title>Evolution of pathogenesis and genome organization in the Tremellales.</title>
        <authorList>
            <person name="Cuomo C."/>
            <person name="Litvintseva A."/>
            <person name="Heitman J."/>
            <person name="Chen Y."/>
            <person name="Sun S."/>
            <person name="Springer D."/>
            <person name="Dromer F."/>
            <person name="Young S."/>
            <person name="Zeng Q."/>
            <person name="Chapman S."/>
            <person name="Gujja S."/>
            <person name="Saif S."/>
            <person name="Birren B."/>
        </authorList>
    </citation>
    <scope>NUCLEOTIDE SEQUENCE [LARGE SCALE GENOMIC DNA]</scope>
    <source>
        <strain evidence="10 11">ATCC 28783</strain>
    </source>
</reference>
<feature type="region of interest" description="Disordered" evidence="9">
    <location>
        <begin position="435"/>
        <end position="561"/>
    </location>
</feature>
<feature type="compositionally biased region" description="Low complexity" evidence="9">
    <location>
        <begin position="486"/>
        <end position="499"/>
    </location>
</feature>
<sequence>MPSFTRRIPPSTPAPAGTHPSPSTSLPLISTGLPALDDLLGGGLPLSSILLVLSPDPHSSWGKLVSRYFLAQGLSTGQNVSVISGEEEGKELVKGCMWFIPLNSQHDQDSSLENDRLPLKNSTHKSPTRSVHEDEAGPSKEYPEKDIKPENGAMEKEKMNQMDKKKGSGLRKVNEGSESEGEGIEDVDMGERGKIAWRYHSMNKFETTISTSNHLSLMHTIPSTTIQKMEAGNQLRYLPLTSQTDHISSSNKSGRGILEHVLLSLHDDIKKNGRKDQVGRYVLHDFGSADWGNLTADQIHRFLHSLRSLLKGTNSSAIITLPPWLVTSPPSDLERTEWVNSLSWSVDACIELRGFGDDPTLPILFPQSHGTFHLHSFPTSHTLLPPTLRHSSLLGISTTTSSASGGGGAGENNLSFRLKRKAFVIERMHLGVEGGIGERRTAPPPDSRADLPTEGVESSISGTNPHSHDIPTSSQVTNPSKEPNVSSTSISISTGQSGTNIPRGPKEKEKRVKVRFGEEEEIPIIEVSIGHDSQDEHRHEHKESLKQKQSIRHDRMDLYEF</sequence>
<dbReference type="OrthoDB" id="289162at2759"/>
<evidence type="ECO:0000256" key="2">
    <source>
        <dbReference type="ARBA" id="ARBA00004496"/>
    </source>
</evidence>
<dbReference type="InterPro" id="IPR027417">
    <property type="entry name" value="P-loop_NTPase"/>
</dbReference>
<dbReference type="VEuPathDB" id="FungiDB:TREMEDRAFT_34882"/>
<dbReference type="AlphaFoldDB" id="A0A4Q1BR78"/>
<evidence type="ECO:0000256" key="1">
    <source>
        <dbReference type="ARBA" id="ARBA00004123"/>
    </source>
</evidence>
<dbReference type="GO" id="GO:0008023">
    <property type="term" value="C:transcription elongation factor complex"/>
    <property type="evidence" value="ECO:0007669"/>
    <property type="project" value="TreeGrafter"/>
</dbReference>
<dbReference type="GO" id="GO:0033588">
    <property type="term" value="C:elongator holoenzyme complex"/>
    <property type="evidence" value="ECO:0007669"/>
    <property type="project" value="InterPro"/>
</dbReference>
<dbReference type="CDD" id="cd19494">
    <property type="entry name" value="Elp4"/>
    <property type="match status" value="1"/>
</dbReference>
<feature type="compositionally biased region" description="Polar residues" evidence="9">
    <location>
        <begin position="456"/>
        <end position="485"/>
    </location>
</feature>
<evidence type="ECO:0000256" key="5">
    <source>
        <dbReference type="ARBA" id="ARBA00020265"/>
    </source>
</evidence>
<dbReference type="UniPathway" id="UPA00988"/>
<feature type="compositionally biased region" description="Basic and acidic residues" evidence="9">
    <location>
        <begin position="435"/>
        <end position="451"/>
    </location>
</feature>
<comment type="caution">
    <text evidence="10">The sequence shown here is derived from an EMBL/GenBank/DDBJ whole genome shotgun (WGS) entry which is preliminary data.</text>
</comment>
<feature type="compositionally biased region" description="Basic and acidic residues" evidence="9">
    <location>
        <begin position="107"/>
        <end position="118"/>
    </location>
</feature>
<proteinExistence type="inferred from homology"/>
<name>A0A4Q1BR78_TREME</name>
<dbReference type="InterPro" id="IPR008728">
    <property type="entry name" value="Elongator_complex_protein_4"/>
</dbReference>
<keyword evidence="6" id="KW-0963">Cytoplasm</keyword>
<keyword evidence="7" id="KW-0819">tRNA processing</keyword>
<dbReference type="Proteomes" id="UP000289152">
    <property type="component" value="Unassembled WGS sequence"/>
</dbReference>
<feature type="region of interest" description="Disordered" evidence="9">
    <location>
        <begin position="1"/>
        <end position="26"/>
    </location>
</feature>
<evidence type="ECO:0000256" key="8">
    <source>
        <dbReference type="ARBA" id="ARBA00023242"/>
    </source>
</evidence>
<comment type="similarity">
    <text evidence="4">Belongs to the ELP4 family.</text>
</comment>
<comment type="subcellular location">
    <subcellularLocation>
        <location evidence="2">Cytoplasm</location>
    </subcellularLocation>
    <subcellularLocation>
        <location evidence="1">Nucleus</location>
    </subcellularLocation>
</comment>
<dbReference type="Gene3D" id="3.40.50.300">
    <property type="entry name" value="P-loop containing nucleotide triphosphate hydrolases"/>
    <property type="match status" value="1"/>
</dbReference>
<dbReference type="InParanoid" id="A0A4Q1BR78"/>
<evidence type="ECO:0000256" key="4">
    <source>
        <dbReference type="ARBA" id="ARBA00007573"/>
    </source>
</evidence>
<dbReference type="FunCoup" id="A0A4Q1BR78">
    <property type="interactions" value="502"/>
</dbReference>
<evidence type="ECO:0000256" key="3">
    <source>
        <dbReference type="ARBA" id="ARBA00005043"/>
    </source>
</evidence>
<dbReference type="PANTHER" id="PTHR12896">
    <property type="entry name" value="PAX6 NEIGHBOR PROTEIN PAXNEB"/>
    <property type="match status" value="1"/>
</dbReference>
<gene>
    <name evidence="10" type="ORF">M231_02292</name>
</gene>
<dbReference type="STRING" id="5217.A0A4Q1BR78"/>
<keyword evidence="8" id="KW-0539">Nucleus</keyword>